<accession>A0ABP0CVR3</accession>
<evidence type="ECO:0000256" key="4">
    <source>
        <dbReference type="ARBA" id="ARBA00022801"/>
    </source>
</evidence>
<organism evidence="7 8">
    <name type="scientific">Sporothrix bragantina</name>
    <dbReference type="NCBI Taxonomy" id="671064"/>
    <lineage>
        <taxon>Eukaryota</taxon>
        <taxon>Fungi</taxon>
        <taxon>Dikarya</taxon>
        <taxon>Ascomycota</taxon>
        <taxon>Pezizomycotina</taxon>
        <taxon>Sordariomycetes</taxon>
        <taxon>Sordariomycetidae</taxon>
        <taxon>Ophiostomatales</taxon>
        <taxon>Ophiostomataceae</taxon>
        <taxon>Sporothrix</taxon>
    </lineage>
</organism>
<dbReference type="InterPro" id="IPR023631">
    <property type="entry name" value="Amidase_dom"/>
</dbReference>
<evidence type="ECO:0000256" key="2">
    <source>
        <dbReference type="ARBA" id="ARBA00009199"/>
    </source>
</evidence>
<evidence type="ECO:0000313" key="7">
    <source>
        <dbReference type="EMBL" id="CAK7236218.1"/>
    </source>
</evidence>
<dbReference type="Proteomes" id="UP001642406">
    <property type="component" value="Unassembled WGS sequence"/>
</dbReference>
<dbReference type="SUPFAM" id="SSF75304">
    <property type="entry name" value="Amidase signature (AS) enzymes"/>
    <property type="match status" value="1"/>
</dbReference>
<dbReference type="PANTHER" id="PTHR46072:SF2">
    <property type="entry name" value="AMIDASE (EUROFUNG)"/>
    <property type="match status" value="1"/>
</dbReference>
<name>A0ABP0CVR3_9PEZI</name>
<evidence type="ECO:0000256" key="5">
    <source>
        <dbReference type="SAM" id="MobiDB-lite"/>
    </source>
</evidence>
<protein>
    <recommendedName>
        <fullName evidence="3">amidase</fullName>
        <ecNumber evidence="3">3.5.1.4</ecNumber>
    </recommendedName>
</protein>
<feature type="compositionally biased region" description="Low complexity" evidence="5">
    <location>
        <begin position="415"/>
        <end position="426"/>
    </location>
</feature>
<evidence type="ECO:0000256" key="3">
    <source>
        <dbReference type="ARBA" id="ARBA00012922"/>
    </source>
</evidence>
<comment type="similarity">
    <text evidence="2">Belongs to the amidase family.</text>
</comment>
<dbReference type="Gene3D" id="3.90.1300.10">
    <property type="entry name" value="Amidase signature (AS) domain"/>
    <property type="match status" value="1"/>
</dbReference>
<dbReference type="InterPro" id="IPR020556">
    <property type="entry name" value="Amidase_CS"/>
</dbReference>
<dbReference type="PANTHER" id="PTHR46072">
    <property type="entry name" value="AMIDASE-RELATED-RELATED"/>
    <property type="match status" value="1"/>
</dbReference>
<dbReference type="EC" id="3.5.1.4" evidence="3"/>
<comment type="caution">
    <text evidence="7">The sequence shown here is derived from an EMBL/GenBank/DDBJ whole genome shotgun (WGS) entry which is preliminary data.</text>
</comment>
<keyword evidence="4 7" id="KW-0378">Hydrolase</keyword>
<proteinExistence type="inferred from homology"/>
<evidence type="ECO:0000313" key="8">
    <source>
        <dbReference type="Proteomes" id="UP001642406"/>
    </source>
</evidence>
<dbReference type="GO" id="GO:0004040">
    <property type="term" value="F:amidase activity"/>
    <property type="evidence" value="ECO:0007669"/>
    <property type="project" value="UniProtKB-EC"/>
</dbReference>
<reference evidence="7 8" key="1">
    <citation type="submission" date="2024-01" db="EMBL/GenBank/DDBJ databases">
        <authorList>
            <person name="Allen C."/>
            <person name="Tagirdzhanova G."/>
        </authorList>
    </citation>
    <scope>NUCLEOTIDE SEQUENCE [LARGE SCALE GENOMIC DNA]</scope>
</reference>
<dbReference type="EMBL" id="CAWUHC010000155">
    <property type="protein sequence ID" value="CAK7236218.1"/>
    <property type="molecule type" value="Genomic_DNA"/>
</dbReference>
<keyword evidence="8" id="KW-1185">Reference proteome</keyword>
<dbReference type="Pfam" id="PF01425">
    <property type="entry name" value="Amidase"/>
    <property type="match status" value="1"/>
</dbReference>
<dbReference type="PROSITE" id="PS00571">
    <property type="entry name" value="AMIDASES"/>
    <property type="match status" value="1"/>
</dbReference>
<evidence type="ECO:0000259" key="6">
    <source>
        <dbReference type="Pfam" id="PF01425"/>
    </source>
</evidence>
<feature type="domain" description="Amidase" evidence="6">
    <location>
        <begin position="101"/>
        <end position="576"/>
    </location>
</feature>
<evidence type="ECO:0000256" key="1">
    <source>
        <dbReference type="ARBA" id="ARBA00001311"/>
    </source>
</evidence>
<comment type="catalytic activity">
    <reaction evidence="1">
        <text>a monocarboxylic acid amide + H2O = a monocarboxylate + NH4(+)</text>
        <dbReference type="Rhea" id="RHEA:12020"/>
        <dbReference type="ChEBI" id="CHEBI:15377"/>
        <dbReference type="ChEBI" id="CHEBI:28938"/>
        <dbReference type="ChEBI" id="CHEBI:35757"/>
        <dbReference type="ChEBI" id="CHEBI:83628"/>
        <dbReference type="EC" id="3.5.1.4"/>
    </reaction>
</comment>
<gene>
    <name evidence="7" type="primary">AMD2</name>
    <name evidence="7" type="ORF">SBRCBS47491_009562</name>
</gene>
<feature type="region of interest" description="Disordered" evidence="5">
    <location>
        <begin position="405"/>
        <end position="428"/>
    </location>
</feature>
<dbReference type="InterPro" id="IPR036928">
    <property type="entry name" value="AS_sf"/>
</dbReference>
<sequence>MSVTLTQNAVPTTAPWQDRVRDKQQRILSDVPRQFIHPELKFSNAEAQDVLDLPTFSEGNPARVMDLPAKFLTADELAITALNAEDIPPVIAAGKWTAVQVLDAFTHRAVMAHQLLHCCLSFVYPQARAQAEALDAEFARTKTLVGPLHGVPLSVKDQCRIAGTETTCGYVSQLGVWDDADCLLVDILKKAGAVPFCKTTLSVGCMWGESINNIVGRASNPHNRLFTCGGSSGGEGALIGFRGSPLGVGSDLGGSIRTPSAYNGLHGLRPSSSRIPYYRVLNSMEGQEVIPSVVGPMAQSTKSLQLFVQAVVDAQPWLLDPKSPPIPWRKDVVTEIQSRPLRLAFLHYDKHVLPQPPIRKALRELEALLRAAGHDIVPMFVDALDQRRSDQFGSDVCTADADHDVQRSRDLSGEPKLPLLPARGPGALPPQPMTLTESWAFAMDRMEYQASVLKAWQETAATTKDCAPIDAYITCVNPSVAHIHGEFGRVRYKGYCATANVLDFSACTLPVTTMDVASNPPDRSETEDGFGEAIPAPQCDRDRWIRENYARNLNEYNNMPIVLQIVCKRWEEEKVLAISELVESLLKKEQI</sequence>
<dbReference type="PIRSF" id="PIRSF001221">
    <property type="entry name" value="Amidase_fungi"/>
    <property type="match status" value="1"/>
</dbReference>